<proteinExistence type="predicted"/>
<dbReference type="VEuPathDB" id="VectorBase:PPAPM1_008642"/>
<accession>A0A1B0GND8</accession>
<dbReference type="EMBL" id="AJVK01029352">
    <property type="status" value="NOT_ANNOTATED_CDS"/>
    <property type="molecule type" value="Genomic_DNA"/>
</dbReference>
<feature type="region of interest" description="Disordered" evidence="1">
    <location>
        <begin position="60"/>
        <end position="189"/>
    </location>
</feature>
<dbReference type="Proteomes" id="UP000092462">
    <property type="component" value="Unassembled WGS sequence"/>
</dbReference>
<evidence type="ECO:0000313" key="3">
    <source>
        <dbReference type="Proteomes" id="UP000092462"/>
    </source>
</evidence>
<feature type="compositionally biased region" description="Basic residues" evidence="1">
    <location>
        <begin position="130"/>
        <end position="141"/>
    </location>
</feature>
<dbReference type="EnsemblMetazoa" id="PPAI004807-RA">
    <property type="protein sequence ID" value="PPAI004807-PA"/>
    <property type="gene ID" value="PPAI004807"/>
</dbReference>
<dbReference type="EMBL" id="AJVK01029353">
    <property type="status" value="NOT_ANNOTATED_CDS"/>
    <property type="molecule type" value="Genomic_DNA"/>
</dbReference>
<name>A0A1B0GND8_PHLPP</name>
<reference evidence="2" key="1">
    <citation type="submission" date="2022-08" db="UniProtKB">
        <authorList>
            <consortium name="EnsemblMetazoa"/>
        </authorList>
    </citation>
    <scope>IDENTIFICATION</scope>
    <source>
        <strain evidence="2">Israel</strain>
    </source>
</reference>
<dbReference type="EMBL" id="AJVK01029354">
    <property type="status" value="NOT_ANNOTATED_CDS"/>
    <property type="molecule type" value="Genomic_DNA"/>
</dbReference>
<feature type="compositionally biased region" description="Polar residues" evidence="1">
    <location>
        <begin position="237"/>
        <end position="248"/>
    </location>
</feature>
<keyword evidence="3" id="KW-1185">Reference proteome</keyword>
<evidence type="ECO:0000256" key="1">
    <source>
        <dbReference type="SAM" id="MobiDB-lite"/>
    </source>
</evidence>
<feature type="region of interest" description="Disordered" evidence="1">
    <location>
        <begin position="386"/>
        <end position="425"/>
    </location>
</feature>
<organism evidence="2 3">
    <name type="scientific">Phlebotomus papatasi</name>
    <name type="common">Sandfly</name>
    <dbReference type="NCBI Taxonomy" id="29031"/>
    <lineage>
        <taxon>Eukaryota</taxon>
        <taxon>Metazoa</taxon>
        <taxon>Ecdysozoa</taxon>
        <taxon>Arthropoda</taxon>
        <taxon>Hexapoda</taxon>
        <taxon>Insecta</taxon>
        <taxon>Pterygota</taxon>
        <taxon>Neoptera</taxon>
        <taxon>Endopterygota</taxon>
        <taxon>Diptera</taxon>
        <taxon>Nematocera</taxon>
        <taxon>Psychodoidea</taxon>
        <taxon>Psychodidae</taxon>
        <taxon>Phlebotomus</taxon>
        <taxon>Phlebotomus</taxon>
    </lineage>
</organism>
<feature type="compositionally biased region" description="Polar residues" evidence="1">
    <location>
        <begin position="161"/>
        <end position="172"/>
    </location>
</feature>
<dbReference type="AlphaFoldDB" id="A0A1B0GND8"/>
<feature type="region of interest" description="Disordered" evidence="1">
    <location>
        <begin position="204"/>
        <end position="259"/>
    </location>
</feature>
<evidence type="ECO:0000313" key="2">
    <source>
        <dbReference type="EnsemblMetazoa" id="PPAI004807-PA"/>
    </source>
</evidence>
<protein>
    <submittedName>
        <fullName evidence="2">Uncharacterized protein</fullName>
    </submittedName>
</protein>
<sequence length="425" mass="46803">MECELQLQCKDTRYPYMGQHQVNNTDLSERLKKALNRRDNRINLNIVLTQVSNIPEPEAINASDSESQSNELVQASVDSKASKEVQEMSPGETKGVLKQNAARPLGRGQRPPLVRAMSAPIRTTADPAQNRRKNPRRRKFGRDREENLLMSSRKSLERQDAITSDTSPSRSTKSCERKGSSGISGGTRSAIGCDIVTLVSLLSSGGSDSEREDNGQPTTGKPEKSVVRPPSLKKTGKSVSFQDNDTSTFPPPSKDFSTMFRRGSVAPLAARIRSNRPPTAPPGSIFITDYDKGCGDDAMSLKKQPVNTAKNTFTKVTSKAIIEDKCNSIDTEDDSPDNLKTAKERECWKLFQKMTNRGISVSYDTILRGMLTPTELRMIQKKQELENAKRNSMEESQAPNKTSSSGSAIGASLSSTQNRDKIKNI</sequence>
<feature type="compositionally biased region" description="Low complexity" evidence="1">
    <location>
        <begin position="403"/>
        <end position="415"/>
    </location>
</feature>
<dbReference type="VEuPathDB" id="VectorBase:PPAI004807"/>
<feature type="compositionally biased region" description="Polar residues" evidence="1">
    <location>
        <begin position="62"/>
        <end position="79"/>
    </location>
</feature>